<evidence type="ECO:0000313" key="14">
    <source>
        <dbReference type="Proteomes" id="UP000008672"/>
    </source>
</evidence>
<evidence type="ECO:0000256" key="6">
    <source>
        <dbReference type="ARBA" id="ARBA00023125"/>
    </source>
</evidence>
<evidence type="ECO:0000259" key="12">
    <source>
        <dbReference type="PROSITE" id="PS50071"/>
    </source>
</evidence>
<keyword evidence="7 10" id="KW-0371">Homeobox</keyword>
<dbReference type="GeneTree" id="ENSGT00940000159938"/>
<comment type="function">
    <text evidence="1">Sequence-specific transcription factor which is part of a developmental regulatory system that provides cells with specific positional identities on the anterior-posterior axis.</text>
</comment>
<keyword evidence="4" id="KW-0217">Developmental protein</keyword>
<dbReference type="InterPro" id="IPR017970">
    <property type="entry name" value="Homeobox_CS"/>
</dbReference>
<organism evidence="13 14">
    <name type="scientific">Latimeria chalumnae</name>
    <name type="common">Coelacanth</name>
    <dbReference type="NCBI Taxonomy" id="7897"/>
    <lineage>
        <taxon>Eukaryota</taxon>
        <taxon>Metazoa</taxon>
        <taxon>Chordata</taxon>
        <taxon>Craniata</taxon>
        <taxon>Vertebrata</taxon>
        <taxon>Euteleostomi</taxon>
        <taxon>Coelacanthiformes</taxon>
        <taxon>Coelacanthidae</taxon>
        <taxon>Latimeria</taxon>
    </lineage>
</organism>
<dbReference type="GO" id="GO:1990837">
    <property type="term" value="F:sequence-specific double-stranded DNA binding"/>
    <property type="evidence" value="ECO:0007669"/>
    <property type="project" value="TreeGrafter"/>
</dbReference>
<keyword evidence="6 10" id="KW-0238">DNA-binding</keyword>
<dbReference type="Bgee" id="ENSLACG00000009639">
    <property type="expression patterns" value="Expressed in post-anal tail muscle"/>
</dbReference>
<feature type="domain" description="Homeobox" evidence="12">
    <location>
        <begin position="198"/>
        <end position="258"/>
    </location>
</feature>
<evidence type="ECO:0000256" key="9">
    <source>
        <dbReference type="ARBA" id="ARBA00023242"/>
    </source>
</evidence>
<reference evidence="14" key="1">
    <citation type="submission" date="2011-08" db="EMBL/GenBank/DDBJ databases">
        <title>The draft genome of Latimeria chalumnae.</title>
        <authorList>
            <person name="Di Palma F."/>
            <person name="Alfoldi J."/>
            <person name="Johnson J."/>
            <person name="Berlin A."/>
            <person name="Gnerre S."/>
            <person name="Jaffe D."/>
            <person name="MacCallum I."/>
            <person name="Young S."/>
            <person name="Walker B.J."/>
            <person name="Lander E."/>
            <person name="Lindblad-Toh K."/>
        </authorList>
    </citation>
    <scope>NUCLEOTIDE SEQUENCE [LARGE SCALE GENOMIC DNA]</scope>
    <source>
        <strain evidence="14">Wild caught</strain>
    </source>
</reference>
<evidence type="ECO:0000256" key="11">
    <source>
        <dbReference type="RuleBase" id="RU000682"/>
    </source>
</evidence>
<evidence type="ECO:0000256" key="1">
    <source>
        <dbReference type="ARBA" id="ARBA00003263"/>
    </source>
</evidence>
<dbReference type="InterPro" id="IPR001356">
    <property type="entry name" value="HD"/>
</dbReference>
<evidence type="ECO:0000256" key="7">
    <source>
        <dbReference type="ARBA" id="ARBA00023155"/>
    </source>
</evidence>
<feature type="DNA-binding region" description="Homeobox" evidence="10">
    <location>
        <begin position="200"/>
        <end position="259"/>
    </location>
</feature>
<dbReference type="PRINTS" id="PR00024">
    <property type="entry name" value="HOMEOBOX"/>
</dbReference>
<protein>
    <submittedName>
        <fullName evidence="13">Homeobox D12</fullName>
    </submittedName>
</protein>
<name>H3AMT4_LATCH</name>
<dbReference type="STRING" id="7897.ENSLACP00000010955"/>
<dbReference type="PROSITE" id="PS00027">
    <property type="entry name" value="HOMEOBOX_1"/>
    <property type="match status" value="1"/>
</dbReference>
<dbReference type="InParanoid" id="H3AMT4"/>
<evidence type="ECO:0000256" key="3">
    <source>
        <dbReference type="ARBA" id="ARBA00006317"/>
    </source>
</evidence>
<dbReference type="HOGENOM" id="CLU_087968_1_0_1"/>
<dbReference type="InterPro" id="IPR020479">
    <property type="entry name" value="HD_metazoa"/>
</dbReference>
<dbReference type="EMBL" id="AFYH01112995">
    <property type="status" value="NOT_ANNOTATED_CDS"/>
    <property type="molecule type" value="Genomic_DNA"/>
</dbReference>
<keyword evidence="14" id="KW-1185">Reference proteome</keyword>
<comment type="subcellular location">
    <subcellularLocation>
        <location evidence="2 10 11">Nucleus</location>
    </subcellularLocation>
</comment>
<dbReference type="FunCoup" id="H3AMT4">
    <property type="interactions" value="368"/>
</dbReference>
<keyword evidence="8" id="KW-0804">Transcription</keyword>
<dbReference type="OMA" id="YYAHDTS"/>
<dbReference type="AlphaFoldDB" id="H3AMT4"/>
<dbReference type="GO" id="GO:0005634">
    <property type="term" value="C:nucleus"/>
    <property type="evidence" value="ECO:0007669"/>
    <property type="project" value="UniProtKB-SubCell"/>
</dbReference>
<dbReference type="GO" id="GO:0000981">
    <property type="term" value="F:DNA-binding transcription factor activity, RNA polymerase II-specific"/>
    <property type="evidence" value="ECO:0007669"/>
    <property type="project" value="InterPro"/>
</dbReference>
<dbReference type="Gene3D" id="1.10.10.60">
    <property type="entry name" value="Homeodomain-like"/>
    <property type="match status" value="1"/>
</dbReference>
<dbReference type="PROSITE" id="PS50071">
    <property type="entry name" value="HOMEOBOX_2"/>
    <property type="match status" value="1"/>
</dbReference>
<reference evidence="13" key="3">
    <citation type="submission" date="2025-09" db="UniProtKB">
        <authorList>
            <consortium name="Ensembl"/>
        </authorList>
    </citation>
    <scope>IDENTIFICATION</scope>
</reference>
<gene>
    <name evidence="13" type="primary">HOXD12</name>
</gene>
<dbReference type="PANTHER" id="PTHR46440:SF1">
    <property type="entry name" value="HOMEOBOX PROTEIN HOX-D12"/>
    <property type="match status" value="1"/>
</dbReference>
<comment type="similarity">
    <text evidence="3">Belongs to the Abd-B homeobox family.</text>
</comment>
<keyword evidence="5" id="KW-0805">Transcription regulation</keyword>
<sequence length="268" mass="30744">MEMCERNLLNSGYVSSLLNFHSPDSFYFPSLRGNGTQLAGLPQISYPRRDMCSLPWTPSSSCASPPQSRAFSGYSQAYLTSSVPINISSSNNNKESLDESNKYYFQDTNSKSDERYREHQSFVTDPGILNAVNANTAKYDYSNMERQLHGPSVHFVLNSCTSAVSEGVKQPVNLLSPAVQSCTRPALTEGLTWCPTQVRSRKKRKPYTKQQIAHLENEFLINEFINRQKRKELSDRLNLSDQQVKIWFQNRRMKKKRLIMREQTLSMF</sequence>
<dbReference type="SUPFAM" id="SSF46689">
    <property type="entry name" value="Homeodomain-like"/>
    <property type="match status" value="1"/>
</dbReference>
<reference evidence="13" key="2">
    <citation type="submission" date="2025-08" db="UniProtKB">
        <authorList>
            <consortium name="Ensembl"/>
        </authorList>
    </citation>
    <scope>IDENTIFICATION</scope>
</reference>
<proteinExistence type="inferred from homology"/>
<dbReference type="Pfam" id="PF00046">
    <property type="entry name" value="Homeodomain"/>
    <property type="match status" value="1"/>
</dbReference>
<evidence type="ECO:0000256" key="4">
    <source>
        <dbReference type="ARBA" id="ARBA00022473"/>
    </source>
</evidence>
<dbReference type="SMART" id="SM00389">
    <property type="entry name" value="HOX"/>
    <property type="match status" value="1"/>
</dbReference>
<evidence type="ECO:0000256" key="2">
    <source>
        <dbReference type="ARBA" id="ARBA00004123"/>
    </source>
</evidence>
<dbReference type="eggNOG" id="KOG0487">
    <property type="taxonomic scope" value="Eukaryota"/>
</dbReference>
<accession>H3AMT4</accession>
<dbReference type="CDD" id="cd00086">
    <property type="entry name" value="homeodomain"/>
    <property type="match status" value="1"/>
</dbReference>
<dbReference type="InterPro" id="IPR009057">
    <property type="entry name" value="Homeodomain-like_sf"/>
</dbReference>
<evidence type="ECO:0000256" key="8">
    <source>
        <dbReference type="ARBA" id="ARBA00023163"/>
    </source>
</evidence>
<keyword evidence="9 10" id="KW-0539">Nucleus</keyword>
<dbReference type="Proteomes" id="UP000008672">
    <property type="component" value="Unassembled WGS sequence"/>
</dbReference>
<dbReference type="Ensembl" id="ENSLACT00000011036.1">
    <property type="protein sequence ID" value="ENSLACP00000010955.1"/>
    <property type="gene ID" value="ENSLACG00000009639.1"/>
</dbReference>
<evidence type="ECO:0000256" key="10">
    <source>
        <dbReference type="PROSITE-ProRule" id="PRU00108"/>
    </source>
</evidence>
<evidence type="ECO:0000256" key="5">
    <source>
        <dbReference type="ARBA" id="ARBA00023015"/>
    </source>
</evidence>
<evidence type="ECO:0000313" key="13">
    <source>
        <dbReference type="Ensembl" id="ENSLACP00000010955.1"/>
    </source>
</evidence>
<dbReference type="PANTHER" id="PTHR46440">
    <property type="entry name" value="HOMEOBOX PROTEIN HOX-D12-RELATED"/>
    <property type="match status" value="1"/>
</dbReference>